<dbReference type="PROSITE" id="PS51747">
    <property type="entry name" value="CYT_DCMP_DEAMINASES_2"/>
    <property type="match status" value="1"/>
</dbReference>
<evidence type="ECO:0000256" key="5">
    <source>
        <dbReference type="ARBA" id="ARBA00022801"/>
    </source>
</evidence>
<dbReference type="PANTHER" id="PTHR11079">
    <property type="entry name" value="CYTOSINE DEAMINASE FAMILY MEMBER"/>
    <property type="match status" value="1"/>
</dbReference>
<feature type="binding site" evidence="8">
    <location>
        <position position="51"/>
    </location>
    <ligand>
        <name>Zn(2+)</name>
        <dbReference type="ChEBI" id="CHEBI:29105"/>
        <note>catalytic</note>
    </ligand>
</feature>
<comment type="subunit">
    <text evidence="2 8">Homodimer.</text>
</comment>
<dbReference type="GO" id="GO:0002100">
    <property type="term" value="P:tRNA wobble adenosine to inosine editing"/>
    <property type="evidence" value="ECO:0007669"/>
    <property type="project" value="UniProtKB-UniRule"/>
</dbReference>
<dbReference type="Gene3D" id="3.40.140.10">
    <property type="entry name" value="Cytidine Deaminase, domain 2"/>
    <property type="match status" value="1"/>
</dbReference>
<dbReference type="PROSITE" id="PS00903">
    <property type="entry name" value="CYT_DCMP_DEAMINASES_1"/>
    <property type="match status" value="1"/>
</dbReference>
<dbReference type="InterPro" id="IPR016192">
    <property type="entry name" value="APOBEC/CMP_deaminase_Zn-bd"/>
</dbReference>
<comment type="cofactor">
    <cofactor evidence="8">
        <name>Zn(2+)</name>
        <dbReference type="ChEBI" id="CHEBI:29105"/>
    </cofactor>
    <text evidence="8">Binds 1 zinc ion per subunit.</text>
</comment>
<evidence type="ECO:0000259" key="9">
    <source>
        <dbReference type="PROSITE" id="PS51747"/>
    </source>
</evidence>
<dbReference type="Pfam" id="PF00383">
    <property type="entry name" value="dCMP_cyt_deam_1"/>
    <property type="match status" value="1"/>
</dbReference>
<evidence type="ECO:0000313" key="10">
    <source>
        <dbReference type="EMBL" id="RKX70154.1"/>
    </source>
</evidence>
<proteinExistence type="inferred from homology"/>
<feature type="binding site" evidence="8">
    <location>
        <position position="84"/>
    </location>
    <ligand>
        <name>Zn(2+)</name>
        <dbReference type="ChEBI" id="CHEBI:29105"/>
        <note>catalytic</note>
    </ligand>
</feature>
<accession>A0A660SH78</accession>
<evidence type="ECO:0000256" key="8">
    <source>
        <dbReference type="HAMAP-Rule" id="MF_00972"/>
    </source>
</evidence>
<evidence type="ECO:0000313" key="11">
    <source>
        <dbReference type="Proteomes" id="UP000268469"/>
    </source>
</evidence>
<keyword evidence="6 8" id="KW-0862">Zinc</keyword>
<dbReference type="GO" id="GO:0052717">
    <property type="term" value="F:tRNA-specific adenosine-34 deaminase activity"/>
    <property type="evidence" value="ECO:0007669"/>
    <property type="project" value="UniProtKB-UniRule"/>
</dbReference>
<keyword evidence="3 8" id="KW-0819">tRNA processing</keyword>
<evidence type="ECO:0000256" key="3">
    <source>
        <dbReference type="ARBA" id="ARBA00022694"/>
    </source>
</evidence>
<comment type="function">
    <text evidence="8">Catalyzes the deamination of adenosine to inosine at the wobble position 34 of tRNA(Arg2).</text>
</comment>
<evidence type="ECO:0000256" key="4">
    <source>
        <dbReference type="ARBA" id="ARBA00022723"/>
    </source>
</evidence>
<feature type="active site" description="Proton donor" evidence="8">
    <location>
        <position position="53"/>
    </location>
</feature>
<comment type="caution">
    <text evidence="10">The sequence shown here is derived from an EMBL/GenBank/DDBJ whole genome shotgun (WGS) entry which is preliminary data.</text>
</comment>
<organism evidence="10 11">
    <name type="scientific">candidate division WOR-3 bacterium</name>
    <dbReference type="NCBI Taxonomy" id="2052148"/>
    <lineage>
        <taxon>Bacteria</taxon>
        <taxon>Bacteria division WOR-3</taxon>
    </lineage>
</organism>
<evidence type="ECO:0000256" key="6">
    <source>
        <dbReference type="ARBA" id="ARBA00022833"/>
    </source>
</evidence>
<dbReference type="GO" id="GO:0008270">
    <property type="term" value="F:zinc ion binding"/>
    <property type="evidence" value="ECO:0007669"/>
    <property type="project" value="UniProtKB-UniRule"/>
</dbReference>
<dbReference type="Proteomes" id="UP000268469">
    <property type="component" value="Unassembled WGS sequence"/>
</dbReference>
<reference evidence="10 11" key="1">
    <citation type="submission" date="2018-06" db="EMBL/GenBank/DDBJ databases">
        <title>Extensive metabolic versatility and redundancy in microbially diverse, dynamic hydrothermal sediments.</title>
        <authorList>
            <person name="Dombrowski N."/>
            <person name="Teske A."/>
            <person name="Baker B.J."/>
        </authorList>
    </citation>
    <scope>NUCLEOTIDE SEQUENCE [LARGE SCALE GENOMIC DNA]</scope>
    <source>
        <strain evidence="10">B36_G15</strain>
    </source>
</reference>
<sequence>MDEKFMAEALKEAKRAFEEEEVPIGAVCVKDGEIIGRGHNRVESLKDPTAHAEILALTAASNYLKDWRLEGVTIYVTVEPCLMCLGAIILARIERVVYGCPEPKFGFSRYGIEVDLPCQGGVMAEAAQNLLKDFFRHRRE</sequence>
<dbReference type="CDD" id="cd01285">
    <property type="entry name" value="nucleoside_deaminase"/>
    <property type="match status" value="1"/>
</dbReference>
<dbReference type="InterPro" id="IPR016193">
    <property type="entry name" value="Cytidine_deaminase-like"/>
</dbReference>
<feature type="domain" description="CMP/dCMP-type deaminase" evidence="9">
    <location>
        <begin position="1"/>
        <end position="110"/>
    </location>
</feature>
<dbReference type="EC" id="3.5.4.33" evidence="8"/>
<dbReference type="HAMAP" id="MF_00972">
    <property type="entry name" value="tRNA_aden_deaminase"/>
    <property type="match status" value="1"/>
</dbReference>
<dbReference type="AlphaFoldDB" id="A0A660SH78"/>
<feature type="binding site" evidence="8">
    <location>
        <position position="81"/>
    </location>
    <ligand>
        <name>Zn(2+)</name>
        <dbReference type="ChEBI" id="CHEBI:29105"/>
        <note>catalytic</note>
    </ligand>
</feature>
<comment type="catalytic activity">
    <reaction evidence="7 8">
        <text>adenosine(34) in tRNA + H2O + H(+) = inosine(34) in tRNA + NH4(+)</text>
        <dbReference type="Rhea" id="RHEA:43168"/>
        <dbReference type="Rhea" id="RHEA-COMP:10373"/>
        <dbReference type="Rhea" id="RHEA-COMP:10374"/>
        <dbReference type="ChEBI" id="CHEBI:15377"/>
        <dbReference type="ChEBI" id="CHEBI:15378"/>
        <dbReference type="ChEBI" id="CHEBI:28938"/>
        <dbReference type="ChEBI" id="CHEBI:74411"/>
        <dbReference type="ChEBI" id="CHEBI:82852"/>
        <dbReference type="EC" id="3.5.4.33"/>
    </reaction>
</comment>
<evidence type="ECO:0000256" key="1">
    <source>
        <dbReference type="ARBA" id="ARBA00010669"/>
    </source>
</evidence>
<gene>
    <name evidence="8" type="primary">tadA</name>
    <name evidence="10" type="ORF">DRP53_05935</name>
</gene>
<dbReference type="PANTHER" id="PTHR11079:SF202">
    <property type="entry name" value="TRNA-SPECIFIC ADENOSINE DEAMINASE"/>
    <property type="match status" value="1"/>
</dbReference>
<protein>
    <recommendedName>
        <fullName evidence="8">tRNA-specific adenosine deaminase</fullName>
        <ecNumber evidence="8">3.5.4.33</ecNumber>
    </recommendedName>
</protein>
<dbReference type="InterPro" id="IPR028883">
    <property type="entry name" value="tRNA_aden_deaminase"/>
</dbReference>
<keyword evidence="5 8" id="KW-0378">Hydrolase</keyword>
<keyword evidence="4 8" id="KW-0479">Metal-binding</keyword>
<name>A0A660SH78_UNCW3</name>
<dbReference type="InterPro" id="IPR002125">
    <property type="entry name" value="CMP_dCMP_dom"/>
</dbReference>
<evidence type="ECO:0000256" key="2">
    <source>
        <dbReference type="ARBA" id="ARBA00011738"/>
    </source>
</evidence>
<dbReference type="EMBL" id="QNBE01000049">
    <property type="protein sequence ID" value="RKX70154.1"/>
    <property type="molecule type" value="Genomic_DNA"/>
</dbReference>
<evidence type="ECO:0000256" key="7">
    <source>
        <dbReference type="ARBA" id="ARBA00048045"/>
    </source>
</evidence>
<comment type="similarity">
    <text evidence="1">Belongs to the cytidine and deoxycytidylate deaminase family. ADAT2 subfamily.</text>
</comment>
<dbReference type="SUPFAM" id="SSF53927">
    <property type="entry name" value="Cytidine deaminase-like"/>
    <property type="match status" value="1"/>
</dbReference>